<dbReference type="Proteomes" id="UP000019373">
    <property type="component" value="Unassembled WGS sequence"/>
</dbReference>
<keyword evidence="4 7" id="KW-0067">ATP-binding</keyword>
<dbReference type="GO" id="GO:0004672">
    <property type="term" value="F:protein kinase activity"/>
    <property type="evidence" value="ECO:0007669"/>
    <property type="project" value="InterPro"/>
</dbReference>
<proteinExistence type="inferred from homology"/>
<dbReference type="AlphaFoldDB" id="U1HS64"/>
<dbReference type="GO" id="GO:0005524">
    <property type="term" value="F:ATP binding"/>
    <property type="evidence" value="ECO:0007669"/>
    <property type="project" value="UniProtKB-UniRule"/>
</dbReference>
<evidence type="ECO:0000256" key="6">
    <source>
        <dbReference type="PROSITE-ProRule" id="PRU00042"/>
    </source>
</evidence>
<dbReference type="GO" id="GO:0008270">
    <property type="term" value="F:zinc ion binding"/>
    <property type="evidence" value="ECO:0007669"/>
    <property type="project" value="UniProtKB-KW"/>
</dbReference>
<dbReference type="SMART" id="SM00355">
    <property type="entry name" value="ZnF_C2H2"/>
    <property type="match status" value="2"/>
</dbReference>
<dbReference type="PROSITE" id="PS50157">
    <property type="entry name" value="ZINC_FINGER_C2H2_2"/>
    <property type="match status" value="1"/>
</dbReference>
<keyword evidence="1" id="KW-0808">Transferase</keyword>
<feature type="region of interest" description="Disordered" evidence="8">
    <location>
        <begin position="1192"/>
        <end position="1225"/>
    </location>
</feature>
<keyword evidence="6" id="KW-0479">Metal-binding</keyword>
<feature type="region of interest" description="Disordered" evidence="8">
    <location>
        <begin position="1091"/>
        <end position="1127"/>
    </location>
</feature>
<dbReference type="PANTHER" id="PTHR11042:SF190">
    <property type="entry name" value="MITOSIS INHIBITOR PROTEIN KINASE MIK1"/>
    <property type="match status" value="1"/>
</dbReference>
<dbReference type="Gene3D" id="1.10.510.10">
    <property type="entry name" value="Transferase(Phosphotransferase) domain 1"/>
    <property type="match status" value="1"/>
</dbReference>
<dbReference type="PROSITE" id="PS00107">
    <property type="entry name" value="PROTEIN_KINASE_ATP"/>
    <property type="match status" value="1"/>
</dbReference>
<dbReference type="eggNOG" id="KOG0597">
    <property type="taxonomic scope" value="Eukaryota"/>
</dbReference>
<organism evidence="11 12">
    <name type="scientific">Endocarpon pusillum (strain Z07020 / HMAS-L-300199)</name>
    <name type="common">Lichen-forming fungus</name>
    <dbReference type="NCBI Taxonomy" id="1263415"/>
    <lineage>
        <taxon>Eukaryota</taxon>
        <taxon>Fungi</taxon>
        <taxon>Dikarya</taxon>
        <taxon>Ascomycota</taxon>
        <taxon>Pezizomycotina</taxon>
        <taxon>Eurotiomycetes</taxon>
        <taxon>Chaetothyriomycetidae</taxon>
        <taxon>Verrucariales</taxon>
        <taxon>Verrucariaceae</taxon>
        <taxon>Endocarpon</taxon>
    </lineage>
</organism>
<evidence type="ECO:0000256" key="1">
    <source>
        <dbReference type="ARBA" id="ARBA00022679"/>
    </source>
</evidence>
<feature type="region of interest" description="Disordered" evidence="8">
    <location>
        <begin position="989"/>
        <end position="1010"/>
    </location>
</feature>
<feature type="compositionally biased region" description="Low complexity" evidence="8">
    <location>
        <begin position="481"/>
        <end position="497"/>
    </location>
</feature>
<name>U1HS64_ENDPU</name>
<evidence type="ECO:0000256" key="3">
    <source>
        <dbReference type="ARBA" id="ARBA00022777"/>
    </source>
</evidence>
<evidence type="ECO:0000313" key="11">
    <source>
        <dbReference type="EMBL" id="ERF72009.1"/>
    </source>
</evidence>
<dbReference type="InterPro" id="IPR011009">
    <property type="entry name" value="Kinase-like_dom_sf"/>
</dbReference>
<dbReference type="InterPro" id="IPR050339">
    <property type="entry name" value="CC_SR_Kinase"/>
</dbReference>
<keyword evidence="12" id="KW-1185">Reference proteome</keyword>
<evidence type="ECO:0008006" key="13">
    <source>
        <dbReference type="Google" id="ProtNLM"/>
    </source>
</evidence>
<dbReference type="CDD" id="cd00180">
    <property type="entry name" value="PKc"/>
    <property type="match status" value="1"/>
</dbReference>
<dbReference type="PROSITE" id="PS50011">
    <property type="entry name" value="PROTEIN_KINASE_DOM"/>
    <property type="match status" value="1"/>
</dbReference>
<evidence type="ECO:0000259" key="9">
    <source>
        <dbReference type="PROSITE" id="PS50011"/>
    </source>
</evidence>
<feature type="region of interest" description="Disordered" evidence="8">
    <location>
        <begin position="450"/>
        <end position="519"/>
    </location>
</feature>
<feature type="compositionally biased region" description="Basic and acidic residues" evidence="8">
    <location>
        <begin position="1193"/>
        <end position="1225"/>
    </location>
</feature>
<dbReference type="PROSITE" id="PS00028">
    <property type="entry name" value="ZINC_FINGER_C2H2_1"/>
    <property type="match status" value="1"/>
</dbReference>
<evidence type="ECO:0000256" key="2">
    <source>
        <dbReference type="ARBA" id="ARBA00022741"/>
    </source>
</evidence>
<dbReference type="EMBL" id="KE721127">
    <property type="protein sequence ID" value="ERF72009.1"/>
    <property type="molecule type" value="Genomic_DNA"/>
</dbReference>
<dbReference type="HOGENOM" id="CLU_268226_0_0_1"/>
<dbReference type="InterPro" id="IPR017441">
    <property type="entry name" value="Protein_kinase_ATP_BS"/>
</dbReference>
<dbReference type="SMART" id="SM00220">
    <property type="entry name" value="S_TKc"/>
    <property type="match status" value="1"/>
</dbReference>
<evidence type="ECO:0000256" key="7">
    <source>
        <dbReference type="PROSITE-ProRule" id="PRU10141"/>
    </source>
</evidence>
<gene>
    <name evidence="11" type="ORF">EPUS_09390</name>
</gene>
<dbReference type="InterPro" id="IPR013087">
    <property type="entry name" value="Znf_C2H2_type"/>
</dbReference>
<comment type="similarity">
    <text evidence="5">Belongs to the protein kinase superfamily. Ser/Thr protein kinase family. GCN2 subfamily.</text>
</comment>
<feature type="compositionally biased region" description="Gly residues" evidence="8">
    <location>
        <begin position="498"/>
        <end position="518"/>
    </location>
</feature>
<reference evidence="12" key="1">
    <citation type="journal article" date="2014" name="BMC Genomics">
        <title>Genome characteristics reveal the impact of lichenization on lichen-forming fungus Endocarpon pusillum Hedwig (Verrucariales, Ascomycota).</title>
        <authorList>
            <person name="Wang Y.-Y."/>
            <person name="Liu B."/>
            <person name="Zhang X.-Y."/>
            <person name="Zhou Q.-M."/>
            <person name="Zhang T."/>
            <person name="Li H."/>
            <person name="Yu Y.-F."/>
            <person name="Zhang X.-L."/>
            <person name="Hao X.-Y."/>
            <person name="Wang M."/>
            <person name="Wang L."/>
            <person name="Wei J.-C."/>
        </authorList>
    </citation>
    <scope>NUCLEOTIDE SEQUENCE [LARGE SCALE GENOMIC DNA]</scope>
    <source>
        <strain evidence="12">Z07020 / HMAS-L-300199</strain>
    </source>
</reference>
<dbReference type="RefSeq" id="XP_007802343.1">
    <property type="nucleotide sequence ID" value="XM_007804152.1"/>
</dbReference>
<accession>U1HS64</accession>
<keyword evidence="2 7" id="KW-0547">Nucleotide-binding</keyword>
<dbReference type="OrthoDB" id="4062651at2759"/>
<feature type="compositionally biased region" description="Polar residues" evidence="8">
    <location>
        <begin position="995"/>
        <end position="1007"/>
    </location>
</feature>
<dbReference type="GeneID" id="19244210"/>
<feature type="binding site" evidence="7">
    <location>
        <position position="608"/>
    </location>
    <ligand>
        <name>ATP</name>
        <dbReference type="ChEBI" id="CHEBI:30616"/>
    </ligand>
</feature>
<feature type="compositionally biased region" description="Polar residues" evidence="8">
    <location>
        <begin position="277"/>
        <end position="287"/>
    </location>
</feature>
<dbReference type="InterPro" id="IPR000719">
    <property type="entry name" value="Prot_kinase_dom"/>
</dbReference>
<keyword evidence="3" id="KW-0418">Kinase</keyword>
<dbReference type="SUPFAM" id="SSF56112">
    <property type="entry name" value="Protein kinase-like (PK-like)"/>
    <property type="match status" value="1"/>
</dbReference>
<evidence type="ECO:0000256" key="4">
    <source>
        <dbReference type="ARBA" id="ARBA00022840"/>
    </source>
</evidence>
<dbReference type="PROSITE" id="PS00108">
    <property type="entry name" value="PROTEIN_KINASE_ST"/>
    <property type="match status" value="1"/>
</dbReference>
<dbReference type="GO" id="GO:0005634">
    <property type="term" value="C:nucleus"/>
    <property type="evidence" value="ECO:0007669"/>
    <property type="project" value="TreeGrafter"/>
</dbReference>
<dbReference type="Pfam" id="PF00069">
    <property type="entry name" value="Pkinase"/>
    <property type="match status" value="1"/>
</dbReference>
<evidence type="ECO:0000259" key="10">
    <source>
        <dbReference type="PROSITE" id="PS50157"/>
    </source>
</evidence>
<dbReference type="InterPro" id="IPR008271">
    <property type="entry name" value="Ser/Thr_kinase_AS"/>
</dbReference>
<dbReference type="PANTHER" id="PTHR11042">
    <property type="entry name" value="EUKARYOTIC TRANSLATION INITIATION FACTOR 2-ALPHA KINASE EIF2-ALPHA KINASE -RELATED"/>
    <property type="match status" value="1"/>
</dbReference>
<sequence length="1225" mass="135366">MDNFRQSRDRILDQALDIPQWAPNVQQGGAFAVPNQAYFGGNTQYNAYHEHNQPELDSDAFNTRDSGFGTGDPAQSNFPQYQLPPTMGGATQEPEWEPFGGGTMRSRLNDPGPSNIAGRFSDTAGDVGVSMPEGQPSGYAFRGEATLSQWYVEMGCREPVAEEIKYLALACGLREEIVRQWFRDKVASNANDGFSNGASGAMSSPIQEQLAGCCLPPTTNMIVPVIPQTGFVATAASQPFETGQRSIRSHLSSATKRTLGESSRIYENHQTDHSEDVSQQVLTSPGSHATKKAKLGPSEAKPLQYQEGGRLTVIEKYLAKSPNRCHSSRQPKIAGQTYPCTSICGRSFSRPGCWEKHEELNQPQQFYICCLCRTQSTSEPFIHHRKDRLEYHMKGAHPDAESHLVNQSLVEYPPRFQERCGFCGFSFGSWKERCVHVRAHFDGKIDKRSVDDWQNPWVDPQEESSPPDERPDGPPDDDPNNPDSSSGDAGAGASNQDQGGGSGSGSGFGSSSGNGTGTGSSFSFGQSILSFGQSGGPSRPDIGALWSCCGTESCCLRHSDASGHKGDHEGRSPKLGTLFHRLDILGCGSHSVVEKVQHFPTGRTFARKTLRNPGKGTSTIQQFLAEVAIMKRLNHRHIIRFVVEYADRLSRHVVMSPVAEHNLKEFIEYPESLPHNRFLLKSIGCLASALAYLHSIRVRHKDIKPQNILVKDSTVLLSDFGISKTWSDTQSMSESISAMTPMYAAPEVAAHERHDTKADVFSLGLVFLEIIAVTHEGSVNRLRSYLSSSQDYSMTRNVDTSKKSSRKPKVKPYYANIRPILNWIISLRSHCVAGILVLLDLCHSMVQRDPIARPTAFGLTQSVPSAFMCDWCLRGIRRERDSVKIQFQIALPDPFTRSKSSRFPPEFVLPKAVSMLAHDFSIHSKAMVRMCDISLVKLFAGAIYPCNSNSPSDVGYIIGRRPLFFGTLLQRKQDAKRVFDMWSSFEESARKRNQDPPSAQNPSQSKLSLIGSLDPDGDLSEFGADLDHQAWDWISSQDQLMIDLRGMLLPEDPSSCKIRRNSDLGPILGFGNLSFIDTTNAEFRWWDIMGQPGQDEATRDPQVSARRPENIDGGAAGSTQGPSCPYHAPILRMDQAQDPQRQGPLRRFLNEGVGEQAALFIRPDNGKLSTSRHCTCAASIQHYAYPAELDEDALSKDSGREDGGIESKKSKRTVMKEKQGERKMK</sequence>
<keyword evidence="6" id="KW-0863">Zinc-finger</keyword>
<dbReference type="GO" id="GO:0005737">
    <property type="term" value="C:cytoplasm"/>
    <property type="evidence" value="ECO:0007669"/>
    <property type="project" value="TreeGrafter"/>
</dbReference>
<protein>
    <recommendedName>
        <fullName evidence="13">Protein kinase domain-containing protein</fullName>
    </recommendedName>
</protein>
<evidence type="ECO:0000313" key="12">
    <source>
        <dbReference type="Proteomes" id="UP000019373"/>
    </source>
</evidence>
<feature type="region of interest" description="Disordered" evidence="8">
    <location>
        <begin position="58"/>
        <end position="116"/>
    </location>
</feature>
<keyword evidence="6" id="KW-0862">Zinc</keyword>
<feature type="region of interest" description="Disordered" evidence="8">
    <location>
        <begin position="270"/>
        <end position="299"/>
    </location>
</feature>
<feature type="domain" description="Protein kinase" evidence="9">
    <location>
        <begin position="579"/>
        <end position="868"/>
    </location>
</feature>
<evidence type="ECO:0000256" key="5">
    <source>
        <dbReference type="ARBA" id="ARBA00037982"/>
    </source>
</evidence>
<dbReference type="GO" id="GO:0110031">
    <property type="term" value="P:negative regulation of G2/MI transition of meiotic cell cycle"/>
    <property type="evidence" value="ECO:0007669"/>
    <property type="project" value="TreeGrafter"/>
</dbReference>
<feature type="domain" description="C2H2-type" evidence="10">
    <location>
        <begin position="338"/>
        <end position="366"/>
    </location>
</feature>
<evidence type="ECO:0000256" key="8">
    <source>
        <dbReference type="SAM" id="MobiDB-lite"/>
    </source>
</evidence>